<comment type="subcellular location">
    <subcellularLocation>
        <location evidence="2">Endoplasmic reticulum membrane</location>
        <topology evidence="2">Single-pass type II membrane protein</topology>
    </subcellularLocation>
</comment>
<organism evidence="17 18">
    <name type="scientific">Babesia ovata</name>
    <dbReference type="NCBI Taxonomy" id="189622"/>
    <lineage>
        <taxon>Eukaryota</taxon>
        <taxon>Sar</taxon>
        <taxon>Alveolata</taxon>
        <taxon>Apicomplexa</taxon>
        <taxon>Aconoidasida</taxon>
        <taxon>Piroplasmida</taxon>
        <taxon>Babesiidae</taxon>
        <taxon>Babesia</taxon>
    </lineage>
</organism>
<evidence type="ECO:0000256" key="5">
    <source>
        <dbReference type="ARBA" id="ARBA00019685"/>
    </source>
</evidence>
<dbReference type="PANTHER" id="PTHR10806:SF6">
    <property type="entry name" value="SIGNAL PEPTIDASE COMPLEX CATALYTIC SUBUNIT SEC11"/>
    <property type="match status" value="1"/>
</dbReference>
<sequence length="183" mass="20599">MDYIKGEFSRLKSDVRQFFRRPRENIEQLLATACVLFTALMLWKTANLYTGTDSPVVVVLSGSMEPAFYRGDILFLMKHEKVSAGDIVVFKVNGRDIPIVHRTLSLHANSNEVNVLTKGDNNDVADRGLYSRGQKWLDGKQLVGTVLMRIPKFGILTIILNENPVFKWALISILIYLVLSGKG</sequence>
<dbReference type="GeneID" id="39876496"/>
<evidence type="ECO:0000256" key="7">
    <source>
        <dbReference type="ARBA" id="ARBA00022670"/>
    </source>
</evidence>
<dbReference type="InterPro" id="IPR019756">
    <property type="entry name" value="Pept_S26A_signal_pept_1_Ser-AS"/>
</dbReference>
<dbReference type="CDD" id="cd06530">
    <property type="entry name" value="S26_SPase_I"/>
    <property type="match status" value="1"/>
</dbReference>
<evidence type="ECO:0000256" key="13">
    <source>
        <dbReference type="ARBA" id="ARBA00023136"/>
    </source>
</evidence>
<evidence type="ECO:0000256" key="9">
    <source>
        <dbReference type="ARBA" id="ARBA00022801"/>
    </source>
</evidence>
<proteinExistence type="inferred from homology"/>
<dbReference type="GO" id="GO:0004252">
    <property type="term" value="F:serine-type endopeptidase activity"/>
    <property type="evidence" value="ECO:0007669"/>
    <property type="project" value="InterPro"/>
</dbReference>
<evidence type="ECO:0000256" key="12">
    <source>
        <dbReference type="ARBA" id="ARBA00022989"/>
    </source>
</evidence>
<dbReference type="Pfam" id="PF00717">
    <property type="entry name" value="Peptidase_S24"/>
    <property type="match status" value="1"/>
</dbReference>
<keyword evidence="7" id="KW-0645">Protease</keyword>
<dbReference type="VEuPathDB" id="PiroplasmaDB:BOVATA_042190"/>
<comment type="function">
    <text evidence="15">Catalytic component of the signal peptidase complex (SPC) which catalyzes the cleavage of N-terminal signal sequences from nascent proteins as they are translocated into the lumen of the endoplasmic reticulum. Specifically cleaves N-terminal signal peptides that contain a hydrophobic alpha-helix (h-region) shorter than 18-20 amino acids.</text>
</comment>
<comment type="caution">
    <text evidence="17">The sequence shown here is derived from an EMBL/GenBank/DDBJ whole genome shotgun (WGS) entry which is preliminary data.</text>
</comment>
<dbReference type="Proteomes" id="UP000236319">
    <property type="component" value="Unassembled WGS sequence"/>
</dbReference>
<dbReference type="AlphaFoldDB" id="A0A2H6KIB3"/>
<evidence type="ECO:0000259" key="16">
    <source>
        <dbReference type="Pfam" id="PF00717"/>
    </source>
</evidence>
<dbReference type="RefSeq" id="XP_028868969.1">
    <property type="nucleotide sequence ID" value="XM_029013136.1"/>
</dbReference>
<dbReference type="OrthoDB" id="10257561at2759"/>
<accession>A0A2H6KIB3</accession>
<dbReference type="PROSITE" id="PS00501">
    <property type="entry name" value="SPASE_I_1"/>
    <property type="match status" value="1"/>
</dbReference>
<evidence type="ECO:0000313" key="18">
    <source>
        <dbReference type="Proteomes" id="UP000236319"/>
    </source>
</evidence>
<dbReference type="GO" id="GO:0009003">
    <property type="term" value="F:signal peptidase activity"/>
    <property type="evidence" value="ECO:0007669"/>
    <property type="project" value="UniProtKB-EC"/>
</dbReference>
<gene>
    <name evidence="17" type="ORF">BOVATA_042190</name>
</gene>
<dbReference type="EC" id="3.4.21.89" evidence="4"/>
<name>A0A2H6KIB3_9APIC</name>
<keyword evidence="8" id="KW-0812">Transmembrane</keyword>
<feature type="domain" description="Peptidase S24/S26A/S26B/S26C" evidence="16">
    <location>
        <begin position="49"/>
        <end position="102"/>
    </location>
</feature>
<dbReference type="NCBIfam" id="TIGR02228">
    <property type="entry name" value="sigpep_I_arch"/>
    <property type="match status" value="1"/>
</dbReference>
<keyword evidence="12" id="KW-1133">Transmembrane helix</keyword>
<protein>
    <recommendedName>
        <fullName evidence="5">Signal peptidase complex catalytic subunit SEC11</fullName>
        <ecNumber evidence="4">3.4.21.89</ecNumber>
    </recommendedName>
    <alternativeName>
        <fullName evidence="14">Signal peptidase I</fullName>
    </alternativeName>
    <alternativeName>
        <fullName evidence="6">Signal peptidase complex catalytic subunit sec11</fullName>
    </alternativeName>
</protein>
<keyword evidence="9" id="KW-0378">Hydrolase</keyword>
<reference evidence="17 18" key="1">
    <citation type="journal article" date="2017" name="BMC Genomics">
        <title>Whole-genome assembly of Babesia ovata and comparative genomics between closely related pathogens.</title>
        <authorList>
            <person name="Yamagishi J."/>
            <person name="Asada M."/>
            <person name="Hakimi H."/>
            <person name="Tanaka T.Q."/>
            <person name="Sugimoto C."/>
            <person name="Kawazu S."/>
        </authorList>
    </citation>
    <scope>NUCLEOTIDE SEQUENCE [LARGE SCALE GENOMIC DNA]</scope>
    <source>
        <strain evidence="17 18">Miyake</strain>
    </source>
</reference>
<evidence type="ECO:0000313" key="17">
    <source>
        <dbReference type="EMBL" id="GBE62726.1"/>
    </source>
</evidence>
<evidence type="ECO:0000256" key="3">
    <source>
        <dbReference type="ARBA" id="ARBA00011035"/>
    </source>
</evidence>
<dbReference type="InterPro" id="IPR036286">
    <property type="entry name" value="LexA/Signal_pep-like_sf"/>
</dbReference>
<dbReference type="PANTHER" id="PTHR10806">
    <property type="entry name" value="SIGNAL PEPTIDASE COMPLEX CATALYTIC SUBUNIT SEC11"/>
    <property type="match status" value="1"/>
</dbReference>
<evidence type="ECO:0000256" key="11">
    <source>
        <dbReference type="ARBA" id="ARBA00022968"/>
    </source>
</evidence>
<dbReference type="PRINTS" id="PR00728">
    <property type="entry name" value="SIGNALPTASE"/>
</dbReference>
<evidence type="ECO:0000256" key="14">
    <source>
        <dbReference type="ARBA" id="ARBA00033305"/>
    </source>
</evidence>
<dbReference type="GO" id="GO:0006465">
    <property type="term" value="P:signal peptide processing"/>
    <property type="evidence" value="ECO:0007669"/>
    <property type="project" value="InterPro"/>
</dbReference>
<dbReference type="InterPro" id="IPR019533">
    <property type="entry name" value="Peptidase_S26"/>
</dbReference>
<evidence type="ECO:0000256" key="1">
    <source>
        <dbReference type="ARBA" id="ARBA00000677"/>
    </source>
</evidence>
<dbReference type="SUPFAM" id="SSF51306">
    <property type="entry name" value="LexA/Signal peptidase"/>
    <property type="match status" value="1"/>
</dbReference>
<comment type="similarity">
    <text evidence="3">Belongs to the peptidase S26B family.</text>
</comment>
<dbReference type="Gene3D" id="2.10.109.10">
    <property type="entry name" value="Umud Fragment, subunit A"/>
    <property type="match status" value="1"/>
</dbReference>
<dbReference type="InterPro" id="IPR001733">
    <property type="entry name" value="Peptidase_S26B"/>
</dbReference>
<evidence type="ECO:0000256" key="6">
    <source>
        <dbReference type="ARBA" id="ARBA00021755"/>
    </source>
</evidence>
<comment type="catalytic activity">
    <reaction evidence="1">
        <text>Cleavage of hydrophobic, N-terminal signal or leader sequences from secreted and periplasmic proteins.</text>
        <dbReference type="EC" id="3.4.21.89"/>
    </reaction>
</comment>
<keyword evidence="13" id="KW-0472">Membrane</keyword>
<dbReference type="EMBL" id="BDSA01000006">
    <property type="protein sequence ID" value="GBE62726.1"/>
    <property type="molecule type" value="Genomic_DNA"/>
</dbReference>
<evidence type="ECO:0000256" key="8">
    <source>
        <dbReference type="ARBA" id="ARBA00022692"/>
    </source>
</evidence>
<keyword evidence="10" id="KW-0256">Endoplasmic reticulum</keyword>
<evidence type="ECO:0000256" key="15">
    <source>
        <dbReference type="ARBA" id="ARBA00045533"/>
    </source>
</evidence>
<evidence type="ECO:0000256" key="10">
    <source>
        <dbReference type="ARBA" id="ARBA00022824"/>
    </source>
</evidence>
<evidence type="ECO:0000256" key="2">
    <source>
        <dbReference type="ARBA" id="ARBA00004648"/>
    </source>
</evidence>
<keyword evidence="11" id="KW-0735">Signal-anchor</keyword>
<dbReference type="InterPro" id="IPR015927">
    <property type="entry name" value="Peptidase_S24_S26A/B/C"/>
</dbReference>
<keyword evidence="18" id="KW-1185">Reference proteome</keyword>
<dbReference type="GO" id="GO:0005787">
    <property type="term" value="C:signal peptidase complex"/>
    <property type="evidence" value="ECO:0007669"/>
    <property type="project" value="UniProtKB-ARBA"/>
</dbReference>
<evidence type="ECO:0000256" key="4">
    <source>
        <dbReference type="ARBA" id="ARBA00013208"/>
    </source>
</evidence>